<dbReference type="InterPro" id="IPR004000">
    <property type="entry name" value="Actin"/>
</dbReference>
<evidence type="ECO:0000313" key="3">
    <source>
        <dbReference type="Proteomes" id="UP000030747"/>
    </source>
</evidence>
<dbReference type="Proteomes" id="UP000030747">
    <property type="component" value="Unassembled WGS sequence"/>
</dbReference>
<dbReference type="Gene3D" id="3.30.420.40">
    <property type="match status" value="2"/>
</dbReference>
<gene>
    <name evidence="2" type="ORF">ETH_00038295</name>
</gene>
<accession>U6L8G7</accession>
<protein>
    <submittedName>
        <fullName evidence="2">Actin-like family protein, putative</fullName>
    </submittedName>
</protein>
<dbReference type="RefSeq" id="XP_013235616.1">
    <property type="nucleotide sequence ID" value="XM_013380162.1"/>
</dbReference>
<dbReference type="SUPFAM" id="SSF53067">
    <property type="entry name" value="Actin-like ATPase domain"/>
    <property type="match status" value="1"/>
</dbReference>
<dbReference type="GeneID" id="25256700"/>
<organism evidence="2 3">
    <name type="scientific">Eimeria tenella</name>
    <name type="common">Coccidian parasite</name>
    <dbReference type="NCBI Taxonomy" id="5802"/>
    <lineage>
        <taxon>Eukaryota</taxon>
        <taxon>Sar</taxon>
        <taxon>Alveolata</taxon>
        <taxon>Apicomplexa</taxon>
        <taxon>Conoidasida</taxon>
        <taxon>Coccidia</taxon>
        <taxon>Eucoccidiorida</taxon>
        <taxon>Eimeriorina</taxon>
        <taxon>Eimeriidae</taxon>
        <taxon>Eimeria</taxon>
    </lineage>
</organism>
<dbReference type="EMBL" id="HG677754">
    <property type="protein sequence ID" value="CDJ44869.1"/>
    <property type="molecule type" value="Genomic_DNA"/>
</dbReference>
<dbReference type="VEuPathDB" id="ToxoDB:ETH2_0718100"/>
<proteinExistence type="predicted"/>
<comment type="catalytic activity">
    <reaction evidence="1">
        <text>ATP + H2O = ADP + phosphate + H(+)</text>
        <dbReference type="Rhea" id="RHEA:13065"/>
        <dbReference type="ChEBI" id="CHEBI:15377"/>
        <dbReference type="ChEBI" id="CHEBI:15378"/>
        <dbReference type="ChEBI" id="CHEBI:30616"/>
        <dbReference type="ChEBI" id="CHEBI:43474"/>
        <dbReference type="ChEBI" id="CHEBI:456216"/>
    </reaction>
</comment>
<name>U6L8G7_EIMTE</name>
<dbReference type="AlphaFoldDB" id="U6L8G7"/>
<dbReference type="VEuPathDB" id="ToxoDB:ETH_00038295"/>
<dbReference type="InterPro" id="IPR043129">
    <property type="entry name" value="ATPase_NBD"/>
</dbReference>
<reference evidence="2" key="2">
    <citation type="submission" date="2013-10" db="EMBL/GenBank/DDBJ databases">
        <authorList>
            <person name="Aslett M."/>
        </authorList>
    </citation>
    <scope>NUCLEOTIDE SEQUENCE [LARGE SCALE GENOMIC DNA]</scope>
    <source>
        <strain evidence="2">Houghton</strain>
    </source>
</reference>
<dbReference type="Gene3D" id="3.90.640.10">
    <property type="entry name" value="Actin, Chain A, domain 4"/>
    <property type="match status" value="1"/>
</dbReference>
<keyword evidence="3" id="KW-1185">Reference proteome</keyword>
<reference evidence="2" key="1">
    <citation type="submission" date="2013-10" db="EMBL/GenBank/DDBJ databases">
        <title>Genomic analysis of the causative agents of coccidiosis in chickens.</title>
        <authorList>
            <person name="Reid A.J."/>
            <person name="Blake D."/>
            <person name="Billington K."/>
            <person name="Browne H."/>
            <person name="Dunn M."/>
            <person name="Hung S."/>
            <person name="Kawahara F."/>
            <person name="Miranda-Saavedra D."/>
            <person name="Mourier T."/>
            <person name="Nagra H."/>
            <person name="Otto T.D."/>
            <person name="Rawlings N."/>
            <person name="Sanchez A."/>
            <person name="Sanders M."/>
            <person name="Subramaniam C."/>
            <person name="Tay Y."/>
            <person name="Dear P."/>
            <person name="Doerig C."/>
            <person name="Gruber A."/>
            <person name="Parkinson J."/>
            <person name="Shirley M."/>
            <person name="Wan K.L."/>
            <person name="Berriman M."/>
            <person name="Tomley F."/>
            <person name="Pain A."/>
        </authorList>
    </citation>
    <scope>NUCLEOTIDE SEQUENCE [LARGE SCALE GENOMIC DNA]</scope>
    <source>
        <strain evidence="2">Houghton</strain>
    </source>
</reference>
<feature type="non-terminal residue" evidence="2">
    <location>
        <position position="1"/>
    </location>
</feature>
<dbReference type="OrthoDB" id="6220758at2759"/>
<dbReference type="PANTHER" id="PTHR11937">
    <property type="entry name" value="ACTIN"/>
    <property type="match status" value="1"/>
</dbReference>
<evidence type="ECO:0000313" key="2">
    <source>
        <dbReference type="EMBL" id="CDJ44869.1"/>
    </source>
</evidence>
<sequence length="187" mass="21292">HAFGAGGGRWGPQSLDWRDLTRYKETQCYVSGSVVQPWSETFLIPEIFFSSQLLPDSNLAAIAPSMDHTSISELVLQCFRRSSVCEREGWLKRICLVGGTSQLPHFARRLEMDLLRSWRESAGAYYNVKDQIEVKVLPCEDRQLAAFRGALLFGLVARQEPEAWLSRSQFERTEGLEKTARQMALYS</sequence>
<evidence type="ECO:0000256" key="1">
    <source>
        <dbReference type="ARBA" id="ARBA00049360"/>
    </source>
</evidence>
<dbReference type="Pfam" id="PF00022">
    <property type="entry name" value="Actin"/>
    <property type="match status" value="1"/>
</dbReference>